<dbReference type="EC" id="6.3.3.2" evidence="5"/>
<comment type="catalytic activity">
    <reaction evidence="5">
        <text>(6S)-5-formyl-5,6,7,8-tetrahydrofolate + ATP = (6R)-5,10-methenyltetrahydrofolate + ADP + phosphate</text>
        <dbReference type="Rhea" id="RHEA:10488"/>
        <dbReference type="ChEBI" id="CHEBI:30616"/>
        <dbReference type="ChEBI" id="CHEBI:43474"/>
        <dbReference type="ChEBI" id="CHEBI:57455"/>
        <dbReference type="ChEBI" id="CHEBI:57457"/>
        <dbReference type="ChEBI" id="CHEBI:456216"/>
        <dbReference type="EC" id="6.3.3.2"/>
    </reaction>
</comment>
<dbReference type="InterPro" id="IPR024185">
    <property type="entry name" value="FTHF_cligase-like_sf"/>
</dbReference>
<dbReference type="GO" id="GO:0009396">
    <property type="term" value="P:folic acid-containing compound biosynthetic process"/>
    <property type="evidence" value="ECO:0007669"/>
    <property type="project" value="TreeGrafter"/>
</dbReference>
<sequence>MPSTTTAEEKRLLRARVRRTLSALTPQARAESDRLLRRRFLERPETAAARTVLLYYGMGTEVDTAPLLLSLLSAGKRVALPRCTARPGEMEARLIAPDTRLYRHRFGMLEPGEACPLLAPEEIDLVLVPGLAFDRAGYRLGQGGGYYDRYLPQCSGKSLALCREAVLFEALPREEHDRPVGLVLTEHGA</sequence>
<dbReference type="GO" id="GO:0030272">
    <property type="term" value="F:5-formyltetrahydrofolate cyclo-ligase activity"/>
    <property type="evidence" value="ECO:0007669"/>
    <property type="project" value="UniProtKB-EC"/>
</dbReference>
<dbReference type="NCBIfam" id="TIGR02727">
    <property type="entry name" value="MTHFS_bact"/>
    <property type="match status" value="1"/>
</dbReference>
<organism evidence="6 7">
    <name type="scientific">Candidatus Flavonifractor intestinipullorum</name>
    <dbReference type="NCBI Taxonomy" id="2838587"/>
    <lineage>
        <taxon>Bacteria</taxon>
        <taxon>Bacillati</taxon>
        <taxon>Bacillota</taxon>
        <taxon>Clostridia</taxon>
        <taxon>Eubacteriales</taxon>
        <taxon>Oscillospiraceae</taxon>
        <taxon>Flavonifractor</taxon>
    </lineage>
</organism>
<keyword evidence="5" id="KW-0479">Metal-binding</keyword>
<keyword evidence="6" id="KW-0436">Ligase</keyword>
<dbReference type="PANTHER" id="PTHR23407:SF1">
    <property type="entry name" value="5-FORMYLTETRAHYDROFOLATE CYCLO-LIGASE"/>
    <property type="match status" value="1"/>
</dbReference>
<dbReference type="InterPro" id="IPR002698">
    <property type="entry name" value="FTHF_cligase"/>
</dbReference>
<evidence type="ECO:0000313" key="7">
    <source>
        <dbReference type="Proteomes" id="UP000824208"/>
    </source>
</evidence>
<dbReference type="SUPFAM" id="SSF100950">
    <property type="entry name" value="NagB/RpiA/CoA transferase-like"/>
    <property type="match status" value="1"/>
</dbReference>
<evidence type="ECO:0000256" key="2">
    <source>
        <dbReference type="ARBA" id="ARBA00022741"/>
    </source>
</evidence>
<keyword evidence="2 4" id="KW-0547">Nucleotide-binding</keyword>
<dbReference type="AlphaFoldDB" id="A0A9D2ME81"/>
<gene>
    <name evidence="6" type="ORF">H9714_10645</name>
</gene>
<proteinExistence type="inferred from homology"/>
<dbReference type="InterPro" id="IPR037171">
    <property type="entry name" value="NagB/RpiA_transferase-like"/>
</dbReference>
<feature type="binding site" evidence="4">
    <location>
        <begin position="10"/>
        <end position="14"/>
    </location>
    <ligand>
        <name>ATP</name>
        <dbReference type="ChEBI" id="CHEBI:30616"/>
    </ligand>
</feature>
<accession>A0A9D2ME81</accession>
<dbReference type="Gene3D" id="3.40.50.10420">
    <property type="entry name" value="NagB/RpiA/CoA transferase-like"/>
    <property type="match status" value="1"/>
</dbReference>
<dbReference type="Proteomes" id="UP000824208">
    <property type="component" value="Unassembled WGS sequence"/>
</dbReference>
<reference evidence="6" key="1">
    <citation type="journal article" date="2021" name="PeerJ">
        <title>Extensive microbial diversity within the chicken gut microbiome revealed by metagenomics and culture.</title>
        <authorList>
            <person name="Gilroy R."/>
            <person name="Ravi A."/>
            <person name="Getino M."/>
            <person name="Pursley I."/>
            <person name="Horton D.L."/>
            <person name="Alikhan N.F."/>
            <person name="Baker D."/>
            <person name="Gharbi K."/>
            <person name="Hall N."/>
            <person name="Watson M."/>
            <person name="Adriaenssens E.M."/>
            <person name="Foster-Nyarko E."/>
            <person name="Jarju S."/>
            <person name="Secka A."/>
            <person name="Antonio M."/>
            <person name="Oren A."/>
            <person name="Chaudhuri R.R."/>
            <person name="La Ragione R."/>
            <person name="Hildebrand F."/>
            <person name="Pallen M.J."/>
        </authorList>
    </citation>
    <scope>NUCLEOTIDE SEQUENCE</scope>
    <source>
        <strain evidence="6">CHK189-11263</strain>
    </source>
</reference>
<protein>
    <recommendedName>
        <fullName evidence="5">5-formyltetrahydrofolate cyclo-ligase</fullName>
        <ecNumber evidence="5">6.3.3.2</ecNumber>
    </recommendedName>
</protein>
<comment type="caution">
    <text evidence="6">The sequence shown here is derived from an EMBL/GenBank/DDBJ whole genome shotgun (WGS) entry which is preliminary data.</text>
</comment>
<dbReference type="PANTHER" id="PTHR23407">
    <property type="entry name" value="ATPASE INHIBITOR/5-FORMYLTETRAHYDROFOLATE CYCLO-LIGASE"/>
    <property type="match status" value="1"/>
</dbReference>
<dbReference type="GO" id="GO:0005524">
    <property type="term" value="F:ATP binding"/>
    <property type="evidence" value="ECO:0007669"/>
    <property type="project" value="UniProtKB-KW"/>
</dbReference>
<name>A0A9D2ME81_9FIRM</name>
<feature type="binding site" evidence="4">
    <location>
        <position position="61"/>
    </location>
    <ligand>
        <name>substrate</name>
    </ligand>
</feature>
<reference evidence="6" key="2">
    <citation type="submission" date="2021-04" db="EMBL/GenBank/DDBJ databases">
        <authorList>
            <person name="Gilroy R."/>
        </authorList>
    </citation>
    <scope>NUCLEOTIDE SEQUENCE</scope>
    <source>
        <strain evidence="6">CHK189-11263</strain>
    </source>
</reference>
<keyword evidence="3 4" id="KW-0067">ATP-binding</keyword>
<dbReference type="Pfam" id="PF01812">
    <property type="entry name" value="5-FTHF_cyc-lig"/>
    <property type="match status" value="1"/>
</dbReference>
<evidence type="ECO:0000256" key="3">
    <source>
        <dbReference type="ARBA" id="ARBA00022840"/>
    </source>
</evidence>
<keyword evidence="5" id="KW-0460">Magnesium</keyword>
<dbReference type="PIRSF" id="PIRSF006806">
    <property type="entry name" value="FTHF_cligase"/>
    <property type="match status" value="1"/>
</dbReference>
<comment type="cofactor">
    <cofactor evidence="5">
        <name>Mg(2+)</name>
        <dbReference type="ChEBI" id="CHEBI:18420"/>
    </cofactor>
</comment>
<comment type="similarity">
    <text evidence="1 5">Belongs to the 5-formyltetrahydrofolate cyclo-ligase family.</text>
</comment>
<evidence type="ECO:0000256" key="5">
    <source>
        <dbReference type="RuleBase" id="RU361279"/>
    </source>
</evidence>
<feature type="binding site" evidence="4">
    <location>
        <begin position="139"/>
        <end position="147"/>
    </location>
    <ligand>
        <name>ATP</name>
        <dbReference type="ChEBI" id="CHEBI:30616"/>
    </ligand>
</feature>
<dbReference type="GO" id="GO:0046872">
    <property type="term" value="F:metal ion binding"/>
    <property type="evidence" value="ECO:0007669"/>
    <property type="project" value="UniProtKB-KW"/>
</dbReference>
<evidence type="ECO:0000256" key="4">
    <source>
        <dbReference type="PIRSR" id="PIRSR006806-1"/>
    </source>
</evidence>
<dbReference type="EMBL" id="DWYC01000093">
    <property type="protein sequence ID" value="HJB57993.1"/>
    <property type="molecule type" value="Genomic_DNA"/>
</dbReference>
<evidence type="ECO:0000256" key="1">
    <source>
        <dbReference type="ARBA" id="ARBA00010638"/>
    </source>
</evidence>
<evidence type="ECO:0000313" key="6">
    <source>
        <dbReference type="EMBL" id="HJB57993.1"/>
    </source>
</evidence>
<dbReference type="GO" id="GO:0035999">
    <property type="term" value="P:tetrahydrofolate interconversion"/>
    <property type="evidence" value="ECO:0007669"/>
    <property type="project" value="TreeGrafter"/>
</dbReference>